<sequence length="411" mass="44277">MSSKVSFLAAGVLFLSQLASAQTPPFIGNLLLQPGLYAAASNSDGAAVTIQGCTGSPSQNWVFSGGQVHVFDNKCLDVTNGVNANGNKLQIWTCSNGNPDQQWYYDMWSNRLSWTNQGKCVDLTGGSLSDGNRIQIWDCTNNNPNQIWDTGYMANNLPYHSQDTQAGYNSCGTGSNQTSLCQTAWINSADDFCIWAPPNVGKIGDTEREEIAWCTKSGRGTRTIPDGTLKGVHFVKTRDYVQLSGVGDFTKVNIPAGDAGGELDNRGSDAKGNPVGGLVYGNSFGTALQYHEWTSFISDTQFCFRACVGASATSLCNHIYDEMGCDWNMPANYDPGVFENCDGDDDLPMGVYGTSTWHQGTSPTPTAHPAASSSNCKSLPTVSVGPANRRRELGKFEYKRAADPFFTSPPM</sequence>
<dbReference type="Proteomes" id="UP000054549">
    <property type="component" value="Unassembled WGS sequence"/>
</dbReference>
<dbReference type="AlphaFoldDB" id="A0A0C2WRU7"/>
<protein>
    <submittedName>
        <fullName evidence="4">Carbohydrate-binding module family 13 protein</fullName>
    </submittedName>
</protein>
<feature type="domain" description="Ricin B lectin" evidence="3">
    <location>
        <begin position="24"/>
        <end position="151"/>
    </location>
</feature>
<dbReference type="SUPFAM" id="SSF50370">
    <property type="entry name" value="Ricin B-like lectins"/>
    <property type="match status" value="1"/>
</dbReference>
<dbReference type="InParanoid" id="A0A0C2WRU7"/>
<proteinExistence type="predicted"/>
<gene>
    <name evidence="4" type="ORF">M378DRAFT_1023467</name>
</gene>
<keyword evidence="2" id="KW-0732">Signal</keyword>
<name>A0A0C2WRU7_AMAMK</name>
<dbReference type="EMBL" id="KN818324">
    <property type="protein sequence ID" value="KIL59003.1"/>
    <property type="molecule type" value="Genomic_DNA"/>
</dbReference>
<dbReference type="Gene3D" id="2.80.10.50">
    <property type="match status" value="1"/>
</dbReference>
<evidence type="ECO:0000313" key="4">
    <source>
        <dbReference type="EMBL" id="KIL59003.1"/>
    </source>
</evidence>
<feature type="chain" id="PRO_5002173746" evidence="2">
    <location>
        <begin position="22"/>
        <end position="411"/>
    </location>
</feature>
<reference evidence="4 5" key="1">
    <citation type="submission" date="2014-04" db="EMBL/GenBank/DDBJ databases">
        <title>Evolutionary Origins and Diversification of the Mycorrhizal Mutualists.</title>
        <authorList>
            <consortium name="DOE Joint Genome Institute"/>
            <consortium name="Mycorrhizal Genomics Consortium"/>
            <person name="Kohler A."/>
            <person name="Kuo A."/>
            <person name="Nagy L.G."/>
            <person name="Floudas D."/>
            <person name="Copeland A."/>
            <person name="Barry K.W."/>
            <person name="Cichocki N."/>
            <person name="Veneault-Fourrey C."/>
            <person name="LaButti K."/>
            <person name="Lindquist E.A."/>
            <person name="Lipzen A."/>
            <person name="Lundell T."/>
            <person name="Morin E."/>
            <person name="Murat C."/>
            <person name="Riley R."/>
            <person name="Ohm R."/>
            <person name="Sun H."/>
            <person name="Tunlid A."/>
            <person name="Henrissat B."/>
            <person name="Grigoriev I.V."/>
            <person name="Hibbett D.S."/>
            <person name="Martin F."/>
        </authorList>
    </citation>
    <scope>NUCLEOTIDE SEQUENCE [LARGE SCALE GENOMIC DNA]</scope>
    <source>
        <strain evidence="4 5">Koide BX008</strain>
    </source>
</reference>
<dbReference type="OrthoDB" id="2564904at2759"/>
<evidence type="ECO:0000259" key="3">
    <source>
        <dbReference type="SMART" id="SM00458"/>
    </source>
</evidence>
<dbReference type="CDD" id="cd00161">
    <property type="entry name" value="beta-trefoil_Ricin-like"/>
    <property type="match status" value="1"/>
</dbReference>
<dbReference type="InterPro" id="IPR035992">
    <property type="entry name" value="Ricin_B-like_lectins"/>
</dbReference>
<dbReference type="InterPro" id="IPR000772">
    <property type="entry name" value="Ricin_B_lectin"/>
</dbReference>
<dbReference type="HOGENOM" id="CLU_670875_0_0_1"/>
<feature type="signal peptide" evidence="2">
    <location>
        <begin position="1"/>
        <end position="21"/>
    </location>
</feature>
<evidence type="ECO:0000256" key="1">
    <source>
        <dbReference type="SAM" id="MobiDB-lite"/>
    </source>
</evidence>
<feature type="region of interest" description="Disordered" evidence="1">
    <location>
        <begin position="356"/>
        <end position="381"/>
    </location>
</feature>
<dbReference type="SMART" id="SM00458">
    <property type="entry name" value="RICIN"/>
    <property type="match status" value="1"/>
</dbReference>
<organism evidence="4 5">
    <name type="scientific">Amanita muscaria (strain Koide BX008)</name>
    <dbReference type="NCBI Taxonomy" id="946122"/>
    <lineage>
        <taxon>Eukaryota</taxon>
        <taxon>Fungi</taxon>
        <taxon>Dikarya</taxon>
        <taxon>Basidiomycota</taxon>
        <taxon>Agaricomycotina</taxon>
        <taxon>Agaricomycetes</taxon>
        <taxon>Agaricomycetidae</taxon>
        <taxon>Agaricales</taxon>
        <taxon>Pluteineae</taxon>
        <taxon>Amanitaceae</taxon>
        <taxon>Amanita</taxon>
    </lineage>
</organism>
<keyword evidence="5" id="KW-1185">Reference proteome</keyword>
<evidence type="ECO:0000313" key="5">
    <source>
        <dbReference type="Proteomes" id="UP000054549"/>
    </source>
</evidence>
<dbReference type="PROSITE" id="PS50231">
    <property type="entry name" value="RICIN_B_LECTIN"/>
    <property type="match status" value="1"/>
</dbReference>
<accession>A0A0C2WRU7</accession>
<dbReference type="STRING" id="946122.A0A0C2WRU7"/>
<dbReference type="Pfam" id="PF00652">
    <property type="entry name" value="Ricin_B_lectin"/>
    <property type="match status" value="1"/>
</dbReference>
<evidence type="ECO:0000256" key="2">
    <source>
        <dbReference type="SAM" id="SignalP"/>
    </source>
</evidence>